<evidence type="ECO:0000313" key="3">
    <source>
        <dbReference type="Proteomes" id="UP000283523"/>
    </source>
</evidence>
<organism evidence="2 3">
    <name type="scientific">Fibrisoma montanum</name>
    <dbReference type="NCBI Taxonomy" id="2305895"/>
    <lineage>
        <taxon>Bacteria</taxon>
        <taxon>Pseudomonadati</taxon>
        <taxon>Bacteroidota</taxon>
        <taxon>Cytophagia</taxon>
        <taxon>Cytophagales</taxon>
        <taxon>Spirosomataceae</taxon>
        <taxon>Fibrisoma</taxon>
    </lineage>
</organism>
<protein>
    <submittedName>
        <fullName evidence="2">Uncharacterized protein</fullName>
    </submittedName>
</protein>
<feature type="compositionally biased region" description="Polar residues" evidence="1">
    <location>
        <begin position="71"/>
        <end position="102"/>
    </location>
</feature>
<feature type="region of interest" description="Disordered" evidence="1">
    <location>
        <begin position="33"/>
        <end position="102"/>
    </location>
</feature>
<gene>
    <name evidence="2" type="ORF">DYU11_00250</name>
</gene>
<dbReference type="AlphaFoldDB" id="A0A418MH89"/>
<evidence type="ECO:0000256" key="1">
    <source>
        <dbReference type="SAM" id="MobiDB-lite"/>
    </source>
</evidence>
<evidence type="ECO:0000313" key="2">
    <source>
        <dbReference type="EMBL" id="RIV26790.1"/>
    </source>
</evidence>
<proteinExistence type="predicted"/>
<sequence length="102" mass="11278">MFINKQVSVMQSRWIKIGIVTLLMAPAAVYAQSRESVRSSSPYNGSAGRVSDKEKQKAAAEKFNGQRPAQPMQQNSQKGKQPIQGQTENGNRIKRPQSTTSK</sequence>
<dbReference type="EMBL" id="QXED01000001">
    <property type="protein sequence ID" value="RIV26790.1"/>
    <property type="molecule type" value="Genomic_DNA"/>
</dbReference>
<feature type="compositionally biased region" description="Basic and acidic residues" evidence="1">
    <location>
        <begin position="50"/>
        <end position="60"/>
    </location>
</feature>
<reference evidence="2 3" key="1">
    <citation type="submission" date="2018-08" db="EMBL/GenBank/DDBJ databases">
        <title>Fibrisoma montanum sp. nov., isolated from Danxia mountain soil.</title>
        <authorList>
            <person name="Huang Y."/>
        </authorList>
    </citation>
    <scope>NUCLEOTIDE SEQUENCE [LARGE SCALE GENOMIC DNA]</scope>
    <source>
        <strain evidence="2 3">HYT19</strain>
    </source>
</reference>
<dbReference type="Proteomes" id="UP000283523">
    <property type="component" value="Unassembled WGS sequence"/>
</dbReference>
<comment type="caution">
    <text evidence="2">The sequence shown here is derived from an EMBL/GenBank/DDBJ whole genome shotgun (WGS) entry which is preliminary data.</text>
</comment>
<accession>A0A418MH89</accession>
<name>A0A418MH89_9BACT</name>
<keyword evidence="3" id="KW-1185">Reference proteome</keyword>